<gene>
    <name evidence="3" type="ORF">DEX24_05640</name>
</gene>
<keyword evidence="4" id="KW-1185">Reference proteome</keyword>
<dbReference type="PANTHER" id="PTHR33498:SF1">
    <property type="entry name" value="TRANSPOSASE FOR INSERTION SEQUENCE ELEMENT IS1557"/>
    <property type="match status" value="1"/>
</dbReference>
<accession>A0A2U3AN96</accession>
<proteinExistence type="predicted"/>
<dbReference type="PANTHER" id="PTHR33498">
    <property type="entry name" value="TRANSPOSASE FOR INSERTION SEQUENCE ELEMENT IS1557"/>
    <property type="match status" value="1"/>
</dbReference>
<organism evidence="3 4">
    <name type="scientific">Kurthia sibirica</name>
    <dbReference type="NCBI Taxonomy" id="202750"/>
    <lineage>
        <taxon>Bacteria</taxon>
        <taxon>Bacillati</taxon>
        <taxon>Bacillota</taxon>
        <taxon>Bacilli</taxon>
        <taxon>Bacillales</taxon>
        <taxon>Caryophanaceae</taxon>
        <taxon>Kurthia</taxon>
    </lineage>
</organism>
<evidence type="ECO:0000313" key="3">
    <source>
        <dbReference type="EMBL" id="PWI26014.1"/>
    </source>
</evidence>
<dbReference type="RefSeq" id="WP_109305435.1">
    <property type="nucleotide sequence ID" value="NZ_JBHMEQ010000021.1"/>
</dbReference>
<dbReference type="InterPro" id="IPR047951">
    <property type="entry name" value="Transpos_ISL3"/>
</dbReference>
<name>A0A2U3AN96_9BACL</name>
<protein>
    <submittedName>
        <fullName evidence="3">Uncharacterized protein</fullName>
    </submittedName>
</protein>
<evidence type="ECO:0000259" key="1">
    <source>
        <dbReference type="Pfam" id="PF01610"/>
    </source>
</evidence>
<dbReference type="InterPro" id="IPR029261">
    <property type="entry name" value="Transposase_Znf"/>
</dbReference>
<feature type="domain" description="Transposase IS204/IS1001/IS1096/IS1165 zinc-finger" evidence="2">
    <location>
        <begin position="35"/>
        <end position="79"/>
    </location>
</feature>
<dbReference type="Pfam" id="PF14690">
    <property type="entry name" value="Zn_ribbon_ISL3"/>
    <property type="match status" value="1"/>
</dbReference>
<dbReference type="Proteomes" id="UP000245938">
    <property type="component" value="Unassembled WGS sequence"/>
</dbReference>
<dbReference type="AlphaFoldDB" id="A0A2U3AN96"/>
<feature type="domain" description="Transposase IS204/IS1001/IS1096/IS1165 DDE" evidence="1">
    <location>
        <begin position="153"/>
        <end position="191"/>
    </location>
</feature>
<evidence type="ECO:0000313" key="4">
    <source>
        <dbReference type="Proteomes" id="UP000245938"/>
    </source>
</evidence>
<comment type="caution">
    <text evidence="3">The sequence shown here is derived from an EMBL/GenBank/DDBJ whole genome shotgun (WGS) entry which is preliminary data.</text>
</comment>
<dbReference type="OrthoDB" id="2455061at2"/>
<dbReference type="Pfam" id="PF01610">
    <property type="entry name" value="DDE_Tnp_ISL3"/>
    <property type="match status" value="1"/>
</dbReference>
<dbReference type="InterPro" id="IPR002560">
    <property type="entry name" value="Transposase_DDE"/>
</dbReference>
<evidence type="ECO:0000259" key="2">
    <source>
        <dbReference type="Pfam" id="PF14690"/>
    </source>
</evidence>
<dbReference type="EMBL" id="QFVR01000005">
    <property type="protein sequence ID" value="PWI26014.1"/>
    <property type="molecule type" value="Genomic_DNA"/>
</dbReference>
<sequence>MKSIMTIPGLKDVLVTKVEEIEGKYALFIEIPKRSPICPACQSITSKVQDDHIQKMNHLKWFERLTVLYYKRRCYVCSCGKRFSEKTSFIERDQRFSKEWHSYDWKRVKRMRHVFYKREAQLNEKQLWELNRYRSLSSQLKMAHELKEAYCEWFDWAKTSNGFLEGINNKTKVMKRHAYGYKRFDRLRAKILLTLKYKEVGLHLTQRL</sequence>
<reference evidence="3 4" key="1">
    <citation type="submission" date="2018-05" db="EMBL/GenBank/DDBJ databases">
        <title>Kurthia sibirica genome sequence.</title>
        <authorList>
            <person name="Maclea K.S."/>
            <person name="Goen A.E."/>
        </authorList>
    </citation>
    <scope>NUCLEOTIDE SEQUENCE [LARGE SCALE GENOMIC DNA]</scope>
    <source>
        <strain evidence="3 4">ATCC 49154</strain>
    </source>
</reference>